<organism evidence="2 3">
    <name type="scientific">Streptomyces viridiviolaceus</name>
    <dbReference type="NCBI Taxonomy" id="68282"/>
    <lineage>
        <taxon>Bacteria</taxon>
        <taxon>Bacillati</taxon>
        <taxon>Actinomycetota</taxon>
        <taxon>Actinomycetes</taxon>
        <taxon>Kitasatosporales</taxon>
        <taxon>Streptomycetaceae</taxon>
        <taxon>Streptomyces</taxon>
    </lineage>
</organism>
<dbReference type="EMBL" id="JBHSYM010000097">
    <property type="protein sequence ID" value="MFC7017374.1"/>
    <property type="molecule type" value="Genomic_DNA"/>
</dbReference>
<dbReference type="PANTHER" id="PTHR43194">
    <property type="entry name" value="HYDROLASE ALPHA/BETA FOLD FAMILY"/>
    <property type="match status" value="1"/>
</dbReference>
<evidence type="ECO:0000313" key="2">
    <source>
        <dbReference type="EMBL" id="MFC7017374.1"/>
    </source>
</evidence>
<protein>
    <submittedName>
        <fullName evidence="2">Alpha/beta fold hydrolase</fullName>
    </submittedName>
</protein>
<dbReference type="GO" id="GO:0016787">
    <property type="term" value="F:hydrolase activity"/>
    <property type="evidence" value="ECO:0007669"/>
    <property type="project" value="UniProtKB-KW"/>
</dbReference>
<evidence type="ECO:0000259" key="1">
    <source>
        <dbReference type="Pfam" id="PF12697"/>
    </source>
</evidence>
<dbReference type="Gene3D" id="3.40.50.1820">
    <property type="entry name" value="alpha/beta hydrolase"/>
    <property type="match status" value="1"/>
</dbReference>
<dbReference type="InterPro" id="IPR050228">
    <property type="entry name" value="Carboxylesterase_BioH"/>
</dbReference>
<reference evidence="3" key="1">
    <citation type="journal article" date="2019" name="Int. J. Syst. Evol. Microbiol.">
        <title>The Global Catalogue of Microorganisms (GCM) 10K type strain sequencing project: providing services to taxonomists for standard genome sequencing and annotation.</title>
        <authorList>
            <consortium name="The Broad Institute Genomics Platform"/>
            <consortium name="The Broad Institute Genome Sequencing Center for Infectious Disease"/>
            <person name="Wu L."/>
            <person name="Ma J."/>
        </authorList>
    </citation>
    <scope>NUCLEOTIDE SEQUENCE [LARGE SCALE GENOMIC DNA]</scope>
    <source>
        <strain evidence="3">JCM 4855</strain>
    </source>
</reference>
<dbReference type="InterPro" id="IPR000073">
    <property type="entry name" value="AB_hydrolase_1"/>
</dbReference>
<dbReference type="InterPro" id="IPR029058">
    <property type="entry name" value="AB_hydrolase_fold"/>
</dbReference>
<accession>A0ABW2EDL2</accession>
<dbReference type="Proteomes" id="UP001596409">
    <property type="component" value="Unassembled WGS sequence"/>
</dbReference>
<dbReference type="PANTHER" id="PTHR43194:SF2">
    <property type="entry name" value="PEROXISOMAL MEMBRANE PROTEIN LPX1"/>
    <property type="match status" value="1"/>
</dbReference>
<sequence>MEKKTLSRDGTHIAYTRTGQGPALLLVSGAMSTGATLASLAAPLSERFDVTVYDRRGRGESGETEPYAVEREVEDLAALIDAVGGEASLYGISSGGALVLRAAASGLPVRRAAVYEVPYAMDDADAKARAEYTARLTEALGQGRRSDAVELFLRLTGLGEDVIRSARQSPMWAGMESIAPSLAYDDAVMGDGRLPQSLLASITAPVLSLAGGASAGWMREAARAVAEAVPQGTYRSLEGQSHMVEPGVLAPVLAEYFAA</sequence>
<dbReference type="Pfam" id="PF12697">
    <property type="entry name" value="Abhydrolase_6"/>
    <property type="match status" value="1"/>
</dbReference>
<dbReference type="SUPFAM" id="SSF53474">
    <property type="entry name" value="alpha/beta-Hydrolases"/>
    <property type="match status" value="1"/>
</dbReference>
<evidence type="ECO:0000313" key="3">
    <source>
        <dbReference type="Proteomes" id="UP001596409"/>
    </source>
</evidence>
<gene>
    <name evidence="2" type="ORF">ACFQMH_37950</name>
</gene>
<name>A0ABW2EDL2_9ACTN</name>
<dbReference type="RefSeq" id="WP_189878725.1">
    <property type="nucleotide sequence ID" value="NZ_BMWA01000029.1"/>
</dbReference>
<feature type="domain" description="AB hydrolase-1" evidence="1">
    <location>
        <begin position="24"/>
        <end position="244"/>
    </location>
</feature>
<keyword evidence="2" id="KW-0378">Hydrolase</keyword>
<comment type="caution">
    <text evidence="2">The sequence shown here is derived from an EMBL/GenBank/DDBJ whole genome shotgun (WGS) entry which is preliminary data.</text>
</comment>
<keyword evidence="3" id="KW-1185">Reference proteome</keyword>
<proteinExistence type="predicted"/>